<gene>
    <name evidence="2" type="ORF">NCTC9419_04225</name>
</gene>
<keyword evidence="2" id="KW-0378">Hydrolase</keyword>
<name>A0A3S4I3M0_SERRU</name>
<feature type="domain" description="Serine aminopeptidase S33" evidence="1">
    <location>
        <begin position="24"/>
        <end position="151"/>
    </location>
</feature>
<dbReference type="Gene3D" id="3.40.50.1820">
    <property type="entry name" value="alpha/beta hydrolase"/>
    <property type="match status" value="1"/>
</dbReference>
<protein>
    <submittedName>
        <fullName evidence="2">Predicted hydrolase of the alpha/beta-hydrolase fold</fullName>
    </submittedName>
</protein>
<dbReference type="InterPro" id="IPR051044">
    <property type="entry name" value="MAG_DAG_Lipase"/>
</dbReference>
<reference evidence="2 3" key="1">
    <citation type="submission" date="2018-12" db="EMBL/GenBank/DDBJ databases">
        <authorList>
            <consortium name="Pathogen Informatics"/>
        </authorList>
    </citation>
    <scope>NUCLEOTIDE SEQUENCE [LARGE SCALE GENOMIC DNA]</scope>
    <source>
        <strain evidence="2 3">NCTC9419</strain>
    </source>
</reference>
<dbReference type="InterPro" id="IPR017208">
    <property type="entry name" value="UCP037442_abhydr"/>
</dbReference>
<dbReference type="InterPro" id="IPR022742">
    <property type="entry name" value="Hydrolase_4"/>
</dbReference>
<dbReference type="AlphaFoldDB" id="A0A3S4I3M0"/>
<accession>A0A3S4I3M0</accession>
<dbReference type="Pfam" id="PF12146">
    <property type="entry name" value="Hydrolase_4"/>
    <property type="match status" value="1"/>
</dbReference>
<evidence type="ECO:0000313" key="2">
    <source>
        <dbReference type="EMBL" id="VEA72611.1"/>
    </source>
</evidence>
<dbReference type="PANTHER" id="PTHR11614">
    <property type="entry name" value="PHOSPHOLIPASE-RELATED"/>
    <property type="match status" value="1"/>
</dbReference>
<organism evidence="2 3">
    <name type="scientific">Serratia rubidaea</name>
    <name type="common">Serratia marinorubra</name>
    <dbReference type="NCBI Taxonomy" id="61652"/>
    <lineage>
        <taxon>Bacteria</taxon>
        <taxon>Pseudomonadati</taxon>
        <taxon>Pseudomonadota</taxon>
        <taxon>Gammaproteobacteria</taxon>
        <taxon>Enterobacterales</taxon>
        <taxon>Yersiniaceae</taxon>
        <taxon>Serratia</taxon>
    </lineage>
</organism>
<dbReference type="Proteomes" id="UP000271603">
    <property type="component" value="Chromosome"/>
</dbReference>
<evidence type="ECO:0000259" key="1">
    <source>
        <dbReference type="Pfam" id="PF12146"/>
    </source>
</evidence>
<evidence type="ECO:0000313" key="3">
    <source>
        <dbReference type="Proteomes" id="UP000271603"/>
    </source>
</evidence>
<sequence length="285" mass="31894">MNSIIIPVNQDEFLAATVWERNNAKAVVILHPATAVVQAFYKDFAEYLFNRGFSVLTYDYRGTGLSKSRRANHYKVSMSDWIEQDVGCITAWAKARFPGVNLLAVGHSVGGHAVLLSSATQALQAAVIVASHAGVTSTITRTVEKVRVWCLLRVLAPVLCRIFGYMPARRLGLGEDLPAPVMRQWGRWSAMPGYFYDDPDWNARQRAGEITLPVLVMGFDDDPWANPEAVSRLLEPVQNAKIERREIRHADFGLSSIGHMGFFRARCADKLWPMVGQWLESQCLD</sequence>
<dbReference type="EMBL" id="LR134155">
    <property type="protein sequence ID" value="VEA72611.1"/>
    <property type="molecule type" value="Genomic_DNA"/>
</dbReference>
<dbReference type="InterPro" id="IPR029058">
    <property type="entry name" value="AB_hydrolase_fold"/>
</dbReference>
<dbReference type="GO" id="GO:0016787">
    <property type="term" value="F:hydrolase activity"/>
    <property type="evidence" value="ECO:0007669"/>
    <property type="project" value="UniProtKB-KW"/>
</dbReference>
<proteinExistence type="predicted"/>
<dbReference type="SUPFAM" id="SSF53474">
    <property type="entry name" value="alpha/beta-Hydrolases"/>
    <property type="match status" value="1"/>
</dbReference>
<dbReference type="PIRSF" id="PIRSF037442">
    <property type="entry name" value="UCP037442_abhydr"/>
    <property type="match status" value="1"/>
</dbReference>